<evidence type="ECO:0000256" key="4">
    <source>
        <dbReference type="ARBA" id="ARBA00022801"/>
    </source>
</evidence>
<dbReference type="AlphaFoldDB" id="A0A1B6F2I2"/>
<dbReference type="Pfam" id="PF00089">
    <property type="entry name" value="Trypsin"/>
    <property type="match status" value="1"/>
</dbReference>
<evidence type="ECO:0000256" key="7">
    <source>
        <dbReference type="RuleBase" id="RU363034"/>
    </source>
</evidence>
<dbReference type="PROSITE" id="PS50240">
    <property type="entry name" value="TRYPSIN_DOM"/>
    <property type="match status" value="1"/>
</dbReference>
<evidence type="ECO:0000256" key="2">
    <source>
        <dbReference type="ARBA" id="ARBA00022525"/>
    </source>
</evidence>
<gene>
    <name evidence="9" type="ORF">g.20512</name>
</gene>
<organism evidence="9">
    <name type="scientific">Cuerna arida</name>
    <dbReference type="NCBI Taxonomy" id="1464854"/>
    <lineage>
        <taxon>Eukaryota</taxon>
        <taxon>Metazoa</taxon>
        <taxon>Ecdysozoa</taxon>
        <taxon>Arthropoda</taxon>
        <taxon>Hexapoda</taxon>
        <taxon>Insecta</taxon>
        <taxon>Pterygota</taxon>
        <taxon>Neoptera</taxon>
        <taxon>Paraneoptera</taxon>
        <taxon>Hemiptera</taxon>
        <taxon>Auchenorrhyncha</taxon>
        <taxon>Membracoidea</taxon>
        <taxon>Cicadellidae</taxon>
        <taxon>Cicadellinae</taxon>
        <taxon>Proconiini</taxon>
        <taxon>Cuerna</taxon>
    </lineage>
</organism>
<dbReference type="GO" id="GO:0005615">
    <property type="term" value="C:extracellular space"/>
    <property type="evidence" value="ECO:0007669"/>
    <property type="project" value="TreeGrafter"/>
</dbReference>
<dbReference type="Gene3D" id="2.40.10.10">
    <property type="entry name" value="Trypsin-like serine proteases"/>
    <property type="match status" value="1"/>
</dbReference>
<dbReference type="SUPFAM" id="SSF50494">
    <property type="entry name" value="Trypsin-like serine proteases"/>
    <property type="match status" value="1"/>
</dbReference>
<dbReference type="GO" id="GO:0004252">
    <property type="term" value="F:serine-type endopeptidase activity"/>
    <property type="evidence" value="ECO:0007669"/>
    <property type="project" value="InterPro"/>
</dbReference>
<dbReference type="EMBL" id="GECZ01025374">
    <property type="protein sequence ID" value="JAS44395.1"/>
    <property type="molecule type" value="Transcribed_RNA"/>
</dbReference>
<dbReference type="PROSITE" id="PS00134">
    <property type="entry name" value="TRYPSIN_HIS"/>
    <property type="match status" value="1"/>
</dbReference>
<comment type="subcellular location">
    <subcellularLocation>
        <location evidence="1">Secreted</location>
    </subcellularLocation>
</comment>
<evidence type="ECO:0000256" key="1">
    <source>
        <dbReference type="ARBA" id="ARBA00004613"/>
    </source>
</evidence>
<evidence type="ECO:0000259" key="8">
    <source>
        <dbReference type="PROSITE" id="PS50240"/>
    </source>
</evidence>
<evidence type="ECO:0000256" key="5">
    <source>
        <dbReference type="ARBA" id="ARBA00022825"/>
    </source>
</evidence>
<dbReference type="InterPro" id="IPR050127">
    <property type="entry name" value="Serine_Proteases_S1"/>
</dbReference>
<feature type="domain" description="Peptidase S1" evidence="8">
    <location>
        <begin position="301"/>
        <end position="531"/>
    </location>
</feature>
<dbReference type="InterPro" id="IPR033116">
    <property type="entry name" value="TRYPSIN_SER"/>
</dbReference>
<dbReference type="InterPro" id="IPR001254">
    <property type="entry name" value="Trypsin_dom"/>
</dbReference>
<dbReference type="SMART" id="SM00209">
    <property type="entry name" value="TSP1"/>
    <property type="match status" value="2"/>
</dbReference>
<dbReference type="InterPro" id="IPR009003">
    <property type="entry name" value="Peptidase_S1_PA"/>
</dbReference>
<dbReference type="PROSITE" id="PS00135">
    <property type="entry name" value="TRYPSIN_SER"/>
    <property type="match status" value="1"/>
</dbReference>
<keyword evidence="2" id="KW-0964">Secreted</keyword>
<proteinExistence type="predicted"/>
<dbReference type="PRINTS" id="PR00722">
    <property type="entry name" value="CHYMOTRYPSIN"/>
</dbReference>
<dbReference type="CDD" id="cd00190">
    <property type="entry name" value="Tryp_SPc"/>
    <property type="match status" value="1"/>
</dbReference>
<keyword evidence="6" id="KW-1015">Disulfide bond</keyword>
<dbReference type="InterPro" id="IPR043504">
    <property type="entry name" value="Peptidase_S1_PA_chymotrypsin"/>
</dbReference>
<dbReference type="InterPro" id="IPR001314">
    <property type="entry name" value="Peptidase_S1A"/>
</dbReference>
<keyword evidence="3 7" id="KW-0645">Protease</keyword>
<name>A0A1B6F2I2_9HEMI</name>
<dbReference type="InterPro" id="IPR000884">
    <property type="entry name" value="TSP1_rpt"/>
</dbReference>
<dbReference type="GO" id="GO:0006508">
    <property type="term" value="P:proteolysis"/>
    <property type="evidence" value="ECO:0007669"/>
    <property type="project" value="UniProtKB-KW"/>
</dbReference>
<dbReference type="SMART" id="SM00020">
    <property type="entry name" value="Tryp_SPc"/>
    <property type="match status" value="1"/>
</dbReference>
<dbReference type="PANTHER" id="PTHR24264">
    <property type="entry name" value="TRYPSIN-RELATED"/>
    <property type="match status" value="1"/>
</dbReference>
<sequence>MGNGRDIRLSLDKAVWCYILVLVSIIKSVGPQLMANINKQEYVGVTSSKKATNDGSADMRGQHHITGLEYDDWPRMELYGAWSPWSSCHPRSCTQARTKHCRPGANCAGILRKEERKCQSIHSRRYCDKGSRGRRKHRHKKRKPSFHVVVNNTGKLVQLIGARSGGLMERKGEGSDKDNVISLRGEYKRAYSRWSRWTVCTRSCTTQRYRWCKRPAICGRDVIRETAFCYTEGSRCHAIHKNTMRKRTDDNNIYSAGAVGRPGYSIPPISVSPQVSQGVCGLVANFSIRGGGNFRTNMLRIIGGRPTQHGRWPWQVAVLNRFKEAFCGGTLVAAQWVLTAAHCVRKRLYVRLGEHNLAEKEGTELEMRVEYAVTHPLYDVDTVDNDVALLHLPMLVHMDNYRGIACLPRSRQPLPSRKPCTIIGWGKRRTSDMFGTDVLQEAQVPIVTNEECRQVYEDYHITGNMFCAGDRRGRTDSCAGDSGGPLLCRDHSGRWTVFGITSFGEGCGKRGKYGIYTRLPNYVRWVHRVMKTYTTV</sequence>
<protein>
    <recommendedName>
        <fullName evidence="8">Peptidase S1 domain-containing protein</fullName>
    </recommendedName>
</protein>
<reference evidence="9" key="1">
    <citation type="submission" date="2015-11" db="EMBL/GenBank/DDBJ databases">
        <title>De novo transcriptome assembly of four potential Pierce s Disease insect vectors from Arizona vineyards.</title>
        <authorList>
            <person name="Tassone E.E."/>
        </authorList>
    </citation>
    <scope>NUCLEOTIDE SEQUENCE</scope>
</reference>
<evidence type="ECO:0000256" key="3">
    <source>
        <dbReference type="ARBA" id="ARBA00022670"/>
    </source>
</evidence>
<evidence type="ECO:0000313" key="9">
    <source>
        <dbReference type="EMBL" id="JAS44395.1"/>
    </source>
</evidence>
<dbReference type="InterPro" id="IPR018114">
    <property type="entry name" value="TRYPSIN_HIS"/>
</dbReference>
<dbReference type="PANTHER" id="PTHR24264:SF65">
    <property type="entry name" value="SRCR DOMAIN-CONTAINING PROTEIN"/>
    <property type="match status" value="1"/>
</dbReference>
<keyword evidence="5 7" id="KW-0720">Serine protease</keyword>
<keyword evidence="4 7" id="KW-0378">Hydrolase</keyword>
<dbReference type="FunFam" id="2.40.10.10:FF:000003">
    <property type="entry name" value="Transmembrane serine protease 3"/>
    <property type="match status" value="1"/>
</dbReference>
<evidence type="ECO:0000256" key="6">
    <source>
        <dbReference type="ARBA" id="ARBA00023157"/>
    </source>
</evidence>
<accession>A0A1B6F2I2</accession>